<dbReference type="CDD" id="cd00051">
    <property type="entry name" value="EFh"/>
    <property type="match status" value="1"/>
</dbReference>
<dbReference type="Proteomes" id="UP001174909">
    <property type="component" value="Unassembled WGS sequence"/>
</dbReference>
<accession>A0AA35XI42</accession>
<reference evidence="3" key="1">
    <citation type="submission" date="2023-03" db="EMBL/GenBank/DDBJ databases">
        <authorList>
            <person name="Steffen K."/>
            <person name="Cardenas P."/>
        </authorList>
    </citation>
    <scope>NUCLEOTIDE SEQUENCE</scope>
</reference>
<gene>
    <name evidence="3" type="ORF">GBAR_LOCUS28635</name>
</gene>
<keyword evidence="3" id="KW-0808">Transferase</keyword>
<proteinExistence type="predicted"/>
<dbReference type="InterPro" id="IPR011992">
    <property type="entry name" value="EF-hand-dom_pair"/>
</dbReference>
<dbReference type="InterPro" id="IPR002048">
    <property type="entry name" value="EF_hand_dom"/>
</dbReference>
<protein>
    <submittedName>
        <fullName evidence="3">Calcium-dependent protein kinase 3</fullName>
    </submittedName>
</protein>
<dbReference type="PROSITE" id="PS00018">
    <property type="entry name" value="EF_HAND_1"/>
    <property type="match status" value="1"/>
</dbReference>
<feature type="domain" description="EF-hand" evidence="2">
    <location>
        <begin position="51"/>
        <end position="86"/>
    </location>
</feature>
<dbReference type="GO" id="GO:0005509">
    <property type="term" value="F:calcium ion binding"/>
    <property type="evidence" value="ECO:0007669"/>
    <property type="project" value="InterPro"/>
</dbReference>
<dbReference type="InterPro" id="IPR018247">
    <property type="entry name" value="EF_Hand_1_Ca_BS"/>
</dbReference>
<keyword evidence="3" id="KW-0418">Kinase</keyword>
<dbReference type="SMART" id="SM00054">
    <property type="entry name" value="EFh"/>
    <property type="match status" value="2"/>
</dbReference>
<dbReference type="PROSITE" id="PS50222">
    <property type="entry name" value="EF_HAND_2"/>
    <property type="match status" value="2"/>
</dbReference>
<keyword evidence="4" id="KW-1185">Reference proteome</keyword>
<dbReference type="Pfam" id="PF13499">
    <property type="entry name" value="EF-hand_7"/>
    <property type="match status" value="1"/>
</dbReference>
<evidence type="ECO:0000256" key="1">
    <source>
        <dbReference type="ARBA" id="ARBA00022837"/>
    </source>
</evidence>
<evidence type="ECO:0000259" key="2">
    <source>
        <dbReference type="PROSITE" id="PS50222"/>
    </source>
</evidence>
<comment type="caution">
    <text evidence="3">The sequence shown here is derived from an EMBL/GenBank/DDBJ whole genome shotgun (WGS) entry which is preliminary data.</text>
</comment>
<organism evidence="3 4">
    <name type="scientific">Geodia barretti</name>
    <name type="common">Barrett's horny sponge</name>
    <dbReference type="NCBI Taxonomy" id="519541"/>
    <lineage>
        <taxon>Eukaryota</taxon>
        <taxon>Metazoa</taxon>
        <taxon>Porifera</taxon>
        <taxon>Demospongiae</taxon>
        <taxon>Heteroscleromorpha</taxon>
        <taxon>Tetractinellida</taxon>
        <taxon>Astrophorina</taxon>
        <taxon>Geodiidae</taxon>
        <taxon>Geodia</taxon>
    </lineage>
</organism>
<keyword evidence="1" id="KW-0106">Calcium</keyword>
<sequence>MARSNGANSKRCSLYTDLDHLRTMFASVDPANTGYIGYQELRSLAQSGAGMDEAMVAVVLQKLDRDKDGKISFDDFQALFESERESIKRQRIEKSNASGGNEEHKLVLESSPLAIVASPLDESTKNAGVLLRHKRPLRLQREEQSHSSGLELSFAHIGRGPRDELSPVEHDLATQMQYLTNIPESPRLNRASKVLSWISESEDMFEDTGVNEEQRDGCHLSLSKKKMMNKLPYHTSRYHDPSL</sequence>
<dbReference type="GO" id="GO:0016301">
    <property type="term" value="F:kinase activity"/>
    <property type="evidence" value="ECO:0007669"/>
    <property type="project" value="UniProtKB-KW"/>
</dbReference>
<feature type="domain" description="EF-hand" evidence="2">
    <location>
        <begin position="16"/>
        <end position="50"/>
    </location>
</feature>
<dbReference type="Gene3D" id="1.10.238.10">
    <property type="entry name" value="EF-hand"/>
    <property type="match status" value="1"/>
</dbReference>
<dbReference type="AlphaFoldDB" id="A0AA35XI42"/>
<evidence type="ECO:0000313" key="4">
    <source>
        <dbReference type="Proteomes" id="UP001174909"/>
    </source>
</evidence>
<evidence type="ECO:0000313" key="3">
    <source>
        <dbReference type="EMBL" id="CAI8052345.1"/>
    </source>
</evidence>
<dbReference type="SUPFAM" id="SSF47473">
    <property type="entry name" value="EF-hand"/>
    <property type="match status" value="1"/>
</dbReference>
<dbReference type="EMBL" id="CASHTH010004003">
    <property type="protein sequence ID" value="CAI8052345.1"/>
    <property type="molecule type" value="Genomic_DNA"/>
</dbReference>
<name>A0AA35XI42_GEOBA</name>